<dbReference type="GO" id="GO:0055085">
    <property type="term" value="P:transmembrane transport"/>
    <property type="evidence" value="ECO:0007669"/>
    <property type="project" value="InterPro"/>
</dbReference>
<sequence length="163" mass="17182">MKLATILSFALLALSHSAVACDGQKDTSAKPESTEQTLDRTVFNRLSPESFAIDSAAKKAYGCRYIFADTFGGLQRAKPTAGGLPPAPVGPDGSPKVGKVVVAYIVTLEGLASDPVVVESTDPELSEVALAAMKEWRFEPARFNGRPVASLAAQEFPFGPSSH</sequence>
<evidence type="ECO:0000313" key="3">
    <source>
        <dbReference type="EMBL" id="TZF79810.1"/>
    </source>
</evidence>
<dbReference type="AlphaFoldDB" id="A0A5D8YBF0"/>
<dbReference type="PROSITE" id="PS51257">
    <property type="entry name" value="PROKAR_LIPOPROTEIN"/>
    <property type="match status" value="1"/>
</dbReference>
<gene>
    <name evidence="3" type="ORF">FW784_14165</name>
</gene>
<dbReference type="Gene3D" id="3.30.1150.10">
    <property type="match status" value="1"/>
</dbReference>
<evidence type="ECO:0000313" key="4">
    <source>
        <dbReference type="Proteomes" id="UP000323164"/>
    </source>
</evidence>
<protein>
    <recommendedName>
        <fullName evidence="2">TonB C-terminal domain-containing protein</fullName>
    </recommendedName>
</protein>
<dbReference type="EMBL" id="VTRV01000296">
    <property type="protein sequence ID" value="TZF79810.1"/>
    <property type="molecule type" value="Genomic_DNA"/>
</dbReference>
<evidence type="ECO:0000256" key="1">
    <source>
        <dbReference type="SAM" id="SignalP"/>
    </source>
</evidence>
<keyword evidence="4" id="KW-1185">Reference proteome</keyword>
<accession>A0A5D8YBF0</accession>
<dbReference type="SUPFAM" id="SSF74653">
    <property type="entry name" value="TolA/TonB C-terminal domain"/>
    <property type="match status" value="1"/>
</dbReference>
<dbReference type="OrthoDB" id="9810145at2"/>
<feature type="chain" id="PRO_5022757606" description="TonB C-terminal domain-containing protein" evidence="1">
    <location>
        <begin position="21"/>
        <end position="163"/>
    </location>
</feature>
<name>A0A5D8YBF0_9GAMM</name>
<feature type="signal peptide" evidence="1">
    <location>
        <begin position="1"/>
        <end position="20"/>
    </location>
</feature>
<organism evidence="3 4">
    <name type="scientific">Cognatilysobacter lacus</name>
    <dbReference type="NCBI Taxonomy" id="1643323"/>
    <lineage>
        <taxon>Bacteria</taxon>
        <taxon>Pseudomonadati</taxon>
        <taxon>Pseudomonadota</taxon>
        <taxon>Gammaproteobacteria</taxon>
        <taxon>Lysobacterales</taxon>
        <taxon>Lysobacteraceae</taxon>
        <taxon>Cognatilysobacter</taxon>
    </lineage>
</organism>
<keyword evidence="1" id="KW-0732">Signal</keyword>
<evidence type="ECO:0000259" key="2">
    <source>
        <dbReference type="Pfam" id="PF03544"/>
    </source>
</evidence>
<dbReference type="InterPro" id="IPR037682">
    <property type="entry name" value="TonB_C"/>
</dbReference>
<comment type="caution">
    <text evidence="3">The sequence shown here is derived from an EMBL/GenBank/DDBJ whole genome shotgun (WGS) entry which is preliminary data.</text>
</comment>
<proteinExistence type="predicted"/>
<reference evidence="3 4" key="1">
    <citation type="submission" date="2019-08" db="EMBL/GenBank/DDBJ databases">
        <title>Draft genome sequence of Lysobacter sp. UKS-15.</title>
        <authorList>
            <person name="Im W.-T."/>
        </authorList>
    </citation>
    <scope>NUCLEOTIDE SEQUENCE [LARGE SCALE GENOMIC DNA]</scope>
    <source>
        <strain evidence="3 4">UKS-15</strain>
    </source>
</reference>
<feature type="domain" description="TonB C-terminal" evidence="2">
    <location>
        <begin position="97"/>
        <end position="156"/>
    </location>
</feature>
<dbReference type="Pfam" id="PF03544">
    <property type="entry name" value="TonB_C"/>
    <property type="match status" value="1"/>
</dbReference>
<dbReference type="Proteomes" id="UP000323164">
    <property type="component" value="Unassembled WGS sequence"/>
</dbReference>